<gene>
    <name evidence="2" type="ORF">BROFUL_02743</name>
</gene>
<reference evidence="2 3" key="1">
    <citation type="journal article" date="2013" name="BMC Microbiol.">
        <title>Identification of the type II cytochrome c maturation pathway in anammox bacteria by comparative genomics.</title>
        <authorList>
            <person name="Ferousi C."/>
            <person name="Speth D.R."/>
            <person name="Reimann J."/>
            <person name="Op den Camp H.J."/>
            <person name="Allen J.W."/>
            <person name="Keltjens J.T."/>
            <person name="Jetten M.S."/>
        </authorList>
    </citation>
    <scope>NUCLEOTIDE SEQUENCE [LARGE SCALE GENOMIC DNA]</scope>
    <source>
        <strain evidence="2">RU1</strain>
    </source>
</reference>
<dbReference type="InterPro" id="IPR010980">
    <property type="entry name" value="Cyt_c/b562"/>
</dbReference>
<dbReference type="GO" id="GO:0005506">
    <property type="term" value="F:iron ion binding"/>
    <property type="evidence" value="ECO:0007669"/>
    <property type="project" value="InterPro"/>
</dbReference>
<sequence>MRLKKGIFAGTITLFIAAVSSVSYGQASQGELCKKMWDNFQTMRAMTGLSAASEGDFAKFSAAAKSITADTETSKSKFETDKNYNVLNDEVLYHSNEIDKAAANKDLEEIQVQFRRLTIACRNCHKIYRSELKLVP</sequence>
<dbReference type="Proteomes" id="UP000034954">
    <property type="component" value="Unassembled WGS sequence"/>
</dbReference>
<keyword evidence="1" id="KW-0732">Signal</keyword>
<protein>
    <submittedName>
        <fullName evidence="2">Heme protein large subunit NaxL</fullName>
    </submittedName>
</protein>
<accession>A0A0M2USE3</accession>
<dbReference type="GO" id="GO:0009055">
    <property type="term" value="F:electron transfer activity"/>
    <property type="evidence" value="ECO:0007669"/>
    <property type="project" value="InterPro"/>
</dbReference>
<evidence type="ECO:0000256" key="1">
    <source>
        <dbReference type="SAM" id="SignalP"/>
    </source>
</evidence>
<dbReference type="GO" id="GO:0022900">
    <property type="term" value="P:electron transport chain"/>
    <property type="evidence" value="ECO:0007669"/>
    <property type="project" value="InterPro"/>
</dbReference>
<comment type="caution">
    <text evidence="2">The sequence shown here is derived from an EMBL/GenBank/DDBJ whole genome shotgun (WGS) entry which is preliminary data.</text>
</comment>
<dbReference type="EMBL" id="LAQJ01000256">
    <property type="protein sequence ID" value="KKO18555.1"/>
    <property type="molecule type" value="Genomic_DNA"/>
</dbReference>
<dbReference type="GO" id="GO:0020037">
    <property type="term" value="F:heme binding"/>
    <property type="evidence" value="ECO:0007669"/>
    <property type="project" value="InterPro"/>
</dbReference>
<feature type="signal peptide" evidence="1">
    <location>
        <begin position="1"/>
        <end position="25"/>
    </location>
</feature>
<evidence type="ECO:0000313" key="3">
    <source>
        <dbReference type="Proteomes" id="UP000034954"/>
    </source>
</evidence>
<feature type="chain" id="PRO_5005644042" evidence="1">
    <location>
        <begin position="26"/>
        <end position="136"/>
    </location>
</feature>
<dbReference type="Pfam" id="PF01322">
    <property type="entry name" value="Cytochrom_C_2"/>
    <property type="match status" value="1"/>
</dbReference>
<dbReference type="InterPro" id="IPR002321">
    <property type="entry name" value="Cyt_c_II"/>
</dbReference>
<name>A0A0M2USE3_9BACT</name>
<dbReference type="AlphaFoldDB" id="A0A0M2USE3"/>
<dbReference type="Gene3D" id="1.20.120.10">
    <property type="entry name" value="Cytochrome c/b562"/>
    <property type="match status" value="1"/>
</dbReference>
<keyword evidence="3" id="KW-1185">Reference proteome</keyword>
<proteinExistence type="predicted"/>
<dbReference type="SUPFAM" id="SSF47175">
    <property type="entry name" value="Cytochromes"/>
    <property type="match status" value="1"/>
</dbReference>
<organism evidence="2 3">
    <name type="scientific">Candidatus Brocadia fulgida</name>
    <dbReference type="NCBI Taxonomy" id="380242"/>
    <lineage>
        <taxon>Bacteria</taxon>
        <taxon>Pseudomonadati</taxon>
        <taxon>Planctomycetota</taxon>
        <taxon>Candidatus Brocadiia</taxon>
        <taxon>Candidatus Brocadiales</taxon>
        <taxon>Candidatus Brocadiaceae</taxon>
        <taxon>Candidatus Brocadia</taxon>
    </lineage>
</organism>
<evidence type="ECO:0000313" key="2">
    <source>
        <dbReference type="EMBL" id="KKO18555.1"/>
    </source>
</evidence>